<gene>
    <name evidence="11" type="ORF">DUNSADRAFT_15215</name>
</gene>
<evidence type="ECO:0000256" key="10">
    <source>
        <dbReference type="RuleBase" id="RU364031"/>
    </source>
</evidence>
<keyword evidence="5 10" id="KW-0999">Mitochondrion inner membrane</keyword>
<evidence type="ECO:0000256" key="5">
    <source>
        <dbReference type="ARBA" id="ARBA00022792"/>
    </source>
</evidence>
<evidence type="ECO:0000313" key="12">
    <source>
        <dbReference type="Proteomes" id="UP000815325"/>
    </source>
</evidence>
<evidence type="ECO:0000256" key="2">
    <source>
        <dbReference type="ARBA" id="ARBA00007294"/>
    </source>
</evidence>
<comment type="similarity">
    <text evidence="2 10">Belongs to the CybS family.</text>
</comment>
<evidence type="ECO:0000313" key="11">
    <source>
        <dbReference type="EMBL" id="KAF5840847.1"/>
    </source>
</evidence>
<comment type="subcellular location">
    <subcellularLocation>
        <location evidence="1 10">Mitochondrion inner membrane</location>
        <topology evidence="1 10">Multi-pass membrane protein</topology>
    </subcellularLocation>
</comment>
<keyword evidence="4" id="KW-0812">Transmembrane</keyword>
<dbReference type="Pfam" id="PF05328">
    <property type="entry name" value="CybS"/>
    <property type="match status" value="1"/>
</dbReference>
<evidence type="ECO:0000256" key="3">
    <source>
        <dbReference type="ARBA" id="ARBA00022448"/>
    </source>
</evidence>
<keyword evidence="9 10" id="KW-0472">Membrane</keyword>
<dbReference type="InterPro" id="IPR034804">
    <property type="entry name" value="SQR/QFR_C/D"/>
</dbReference>
<evidence type="ECO:0000256" key="9">
    <source>
        <dbReference type="ARBA" id="ARBA00023136"/>
    </source>
</evidence>
<evidence type="ECO:0000256" key="7">
    <source>
        <dbReference type="ARBA" id="ARBA00022989"/>
    </source>
</evidence>
<sequence length="131" mass="13732">MRNVEPIFLKAGAHPHLVLTADTAGHQFLKAHEYANYALAAATPLAVLSKKDGAGEAIADALMACAIPVHMHIGMNACITDYLPKVARGPARVGMLGVSAISFLGLMKINAAGPGITQTVKGMWHRPPPSQ</sequence>
<evidence type="ECO:0000256" key="6">
    <source>
        <dbReference type="ARBA" id="ARBA00022946"/>
    </source>
</evidence>
<evidence type="ECO:0000256" key="1">
    <source>
        <dbReference type="ARBA" id="ARBA00004448"/>
    </source>
</evidence>
<organism evidence="11 12">
    <name type="scientific">Dunaliella salina</name>
    <name type="common">Green alga</name>
    <name type="synonym">Protococcus salinus</name>
    <dbReference type="NCBI Taxonomy" id="3046"/>
    <lineage>
        <taxon>Eukaryota</taxon>
        <taxon>Viridiplantae</taxon>
        <taxon>Chlorophyta</taxon>
        <taxon>core chlorophytes</taxon>
        <taxon>Chlorophyceae</taxon>
        <taxon>CS clade</taxon>
        <taxon>Chlamydomonadales</taxon>
        <taxon>Dunaliellaceae</taxon>
        <taxon>Dunaliella</taxon>
    </lineage>
</organism>
<keyword evidence="7" id="KW-1133">Transmembrane helix</keyword>
<evidence type="ECO:0000256" key="4">
    <source>
        <dbReference type="ARBA" id="ARBA00022692"/>
    </source>
</evidence>
<keyword evidence="3" id="KW-0813">Transport</keyword>
<keyword evidence="8 10" id="KW-0496">Mitochondrion</keyword>
<proteinExistence type="inferred from homology"/>
<protein>
    <recommendedName>
        <fullName evidence="10">Succinate dehydrogenase [ubiquinone] cytochrome b small subunit</fullName>
    </recommendedName>
</protein>
<keyword evidence="12" id="KW-1185">Reference proteome</keyword>
<dbReference type="Gene3D" id="1.20.1300.10">
    <property type="entry name" value="Fumarate reductase/succinate dehydrogenase, transmembrane subunit"/>
    <property type="match status" value="1"/>
</dbReference>
<keyword evidence="6 10" id="KW-0809">Transit peptide</keyword>
<dbReference type="EMBL" id="MU069501">
    <property type="protein sequence ID" value="KAF5840847.1"/>
    <property type="molecule type" value="Genomic_DNA"/>
</dbReference>
<accession>A0ABQ7H1W9</accession>
<reference evidence="11" key="1">
    <citation type="submission" date="2017-08" db="EMBL/GenBank/DDBJ databases">
        <authorList>
            <person name="Polle J.E."/>
            <person name="Barry K."/>
            <person name="Cushman J."/>
            <person name="Schmutz J."/>
            <person name="Tran D."/>
            <person name="Hathwaick L.T."/>
            <person name="Yim W.C."/>
            <person name="Jenkins J."/>
            <person name="Mckie-Krisberg Z.M."/>
            <person name="Prochnik S."/>
            <person name="Lindquist E."/>
            <person name="Dockter R.B."/>
            <person name="Adam C."/>
            <person name="Molina H."/>
            <person name="Bunkerborg J."/>
            <person name="Jin E."/>
            <person name="Buchheim M."/>
            <person name="Magnuson J."/>
        </authorList>
    </citation>
    <scope>NUCLEOTIDE SEQUENCE</scope>
    <source>
        <strain evidence="11">CCAP 19/18</strain>
    </source>
</reference>
<dbReference type="Proteomes" id="UP000815325">
    <property type="component" value="Unassembled WGS sequence"/>
</dbReference>
<dbReference type="PANTHER" id="PTHR13337:SF2">
    <property type="entry name" value="SUCCINATE DEHYDROGENASE [UBIQUINONE] CYTOCHROME B SMALL SUBUNIT, MITOCHONDRIAL"/>
    <property type="match status" value="1"/>
</dbReference>
<evidence type="ECO:0000256" key="8">
    <source>
        <dbReference type="ARBA" id="ARBA00023128"/>
    </source>
</evidence>
<name>A0ABQ7H1W9_DUNSA</name>
<comment type="caution">
    <text evidence="11">The sequence shown here is derived from an EMBL/GenBank/DDBJ whole genome shotgun (WGS) entry which is preliminary data.</text>
</comment>
<dbReference type="InterPro" id="IPR007992">
    <property type="entry name" value="CybS"/>
</dbReference>
<dbReference type="PANTHER" id="PTHR13337">
    <property type="entry name" value="SUCCINATE DEHYDROGENASE"/>
    <property type="match status" value="1"/>
</dbReference>